<dbReference type="InterPro" id="IPR027351">
    <property type="entry name" value="(+)RNA_virus_helicase_core_dom"/>
</dbReference>
<proteinExistence type="predicted"/>
<name>A0A097A5A6_9VIRU</name>
<dbReference type="Pfam" id="PF01443">
    <property type="entry name" value="Viral_helicase1"/>
    <property type="match status" value="1"/>
</dbReference>
<comment type="subcellular location">
    <subcellularLocation>
        <location evidence="1">Host endomembrane system</location>
        <topology evidence="1">Peripheral membrane protein</topology>
    </subcellularLocation>
</comment>
<dbReference type="InterPro" id="IPR001788">
    <property type="entry name" value="RNA-dep_RNA_pol_alsuvir"/>
</dbReference>
<reference evidence="11" key="1">
    <citation type="submission" date="2014-08" db="EMBL/GenBank/DDBJ databases">
        <title>Emergence of a new restricted insect viruses in Amazon Region.</title>
        <authorList>
            <person name="Nunes M.R.T."/>
            <person name="Vianez-Junior J.L.S.G."/>
            <person name="Silva S.P."/>
            <person name="Cardoso J.F."/>
            <person name="Oliveira L.F."/>
            <person name="Da Silva D.E.A."/>
            <person name="Vasconcelos J.M."/>
            <person name="Nunes Neto J.P."/>
            <person name="Carvalho V.L."/>
            <person name="Guzman H."/>
            <person name="Tesh R."/>
            <person name="Vasconcelos P.F.C."/>
        </authorList>
    </citation>
    <scope>NUCLEOTIDE SEQUENCE</scope>
    <source>
        <strain evidence="11">AR800212-B</strain>
    </source>
</reference>
<dbReference type="PROSITE" id="PS51743">
    <property type="entry name" value="ALPHAVIRUS_MT"/>
    <property type="match status" value="1"/>
</dbReference>
<dbReference type="GO" id="GO:0005524">
    <property type="term" value="F:ATP binding"/>
    <property type="evidence" value="ECO:0007669"/>
    <property type="project" value="UniProtKB-KW"/>
</dbReference>
<dbReference type="EMBL" id="KM350509">
    <property type="protein sequence ID" value="AIS40866.1"/>
    <property type="molecule type" value="Viral_cRNA"/>
</dbReference>
<dbReference type="GO" id="GO:0006370">
    <property type="term" value="P:7-methylguanosine mRNA capping"/>
    <property type="evidence" value="ECO:0007669"/>
    <property type="project" value="UniProtKB-KW"/>
</dbReference>
<dbReference type="CDD" id="cd23254">
    <property type="entry name" value="Kitaviridae_RdRp"/>
    <property type="match status" value="1"/>
</dbReference>
<keyword evidence="4" id="KW-0547">Nucleotide-binding</keyword>
<dbReference type="InterPro" id="IPR027417">
    <property type="entry name" value="P-loop_NTPase"/>
</dbReference>
<dbReference type="PANTHER" id="PTHR16121:SF0">
    <property type="entry name" value="CAP-SPECIFIC MRNA (NUCLEOSIDE-2'-O-)-METHYLTRANSFERASE 1"/>
    <property type="match status" value="1"/>
</dbReference>
<dbReference type="InterPro" id="IPR007094">
    <property type="entry name" value="RNA-dir_pol_PSvirus"/>
</dbReference>
<keyword evidence="5" id="KW-0694">RNA-binding</keyword>
<evidence type="ECO:0000256" key="1">
    <source>
        <dbReference type="ARBA" id="ARBA00004531"/>
    </source>
</evidence>
<keyword evidence="6" id="KW-0693">Viral RNA replication</keyword>
<evidence type="ECO:0000259" key="8">
    <source>
        <dbReference type="PROSITE" id="PS50507"/>
    </source>
</evidence>
<organism evidence="11">
    <name type="scientific">Brejeira virus</name>
    <dbReference type="NCBI Taxonomy" id="1552662"/>
    <lineage>
        <taxon>Viruses</taxon>
        <taxon>Riboviria</taxon>
        <taxon>Negevirus</taxon>
    </lineage>
</organism>
<dbReference type="InterPro" id="IPR002588">
    <property type="entry name" value="Alphavirus-like_MT_dom"/>
</dbReference>
<dbReference type="GO" id="GO:0006351">
    <property type="term" value="P:DNA-templated transcription"/>
    <property type="evidence" value="ECO:0007669"/>
    <property type="project" value="InterPro"/>
</dbReference>
<dbReference type="GO" id="GO:0004483">
    <property type="term" value="F:methyltransferase cap1 activity"/>
    <property type="evidence" value="ECO:0007669"/>
    <property type="project" value="TreeGrafter"/>
</dbReference>
<protein>
    <submittedName>
        <fullName evidence="11">Uncharacterized protein</fullName>
    </submittedName>
</protein>
<accession>A0A097A5A6</accession>
<dbReference type="GO" id="GO:0032259">
    <property type="term" value="P:methylation"/>
    <property type="evidence" value="ECO:0007669"/>
    <property type="project" value="InterPro"/>
</dbReference>
<dbReference type="SUPFAM" id="SSF52540">
    <property type="entry name" value="P-loop containing nucleoside triphosphate hydrolases"/>
    <property type="match status" value="1"/>
</dbReference>
<evidence type="ECO:0000256" key="5">
    <source>
        <dbReference type="ARBA" id="ARBA00022884"/>
    </source>
</evidence>
<dbReference type="InterPro" id="IPR050851">
    <property type="entry name" value="mRNA_Cap_2O-Ribose_MeTrfase"/>
</dbReference>
<sequence>MGSTDTTMAATSFDDHTKNAILDQLRQNTSMDHSAMQENVKTAMLKQLMASEQTKEIFVAAAFNEAFQALDAKSSQEKVIVHQRLSKEDQDRLRKNFCMFSLDFSKATDCSSHAFWRAHRSLSERKMLRAAGIKPCSRPCNGYDVVYKDVGGNPTTHLNRGEKYVHTCAPLLSNNDDKRHSAYKERLRRENPRKKNDVYELHVKKDSQVICNRRSENCSIKAEVLIFLHSSYDMSLGNIADAMHRADARTAYGVFHFNPRVLYEQRGKLLNGMCFEKRVVNGRVKIRFWYENDCQEGYEHDYIRYVSLIRTFRIQSSSEKPRYYNVQFDTTDDDTAFFVIRQSINGDIPASNCFRVFTNESLEGKMLLYTWEWSSLNSGTFSSSTLDRMRPVRLIIEEKLYNKGMAFAATLPDSKLSVKNILIALTSFNSREVISGQNIGVIEPVDPYTVRLLAVTIFMLTYVQNYEGTKCLSSMMKDEDRIRDESDSSFFCRLFRVKVRLPWNHRVQKFRGRMNELRSEIQSFEEKLTTVEDPTTSNLKKMITEFKSWTDVERRYEIHIEHMCNFLTIDQELDCLCLDATPSDRGFVSHSPITDIIDTDSIREAALNSFESVKTIDTSYDSSSLKTYQCDVDLAIVKNDSNGHCVFQSMIDSGVVTDLNVEQLRLRLAHSSYMVNLRHASLQRSLLNCLDGSEKGFGDLDTFILFSLEFQQGVCVHVDGLCKSFGENLFVHFEIKDRHCSFLKIHHNFDAIPSYSLHDDCEEIEYDSCARDAMFDAFFNLKSQFQSNTSYKKRLALAKKNYCPLSELGDGNYVCRSGLKTAEMFARYFDDNIASAVTIGGPGGEAQFLCNKGIRTFGITKVDLIDFSSVLSNYHHFTQLRGDNYDGDIMVMSNIISFRDDVRAVYPEGVDFFGGDAATASDHETKVDSKDMVSLISWEVVCMSVLLRKGGDAYFKIFDLLEHGMPVVILVLNRIFDSVHIVKLETSRSASTELHVICKNFLLEDDIPSFVYSRLLVDKFPVPKGIVNNCRRAQKMFDAFIVKGLNEYRMAFNTIGTPNELINRFPSSKIEGYRSTLCLPTRVSAGGIVDKVCRTFRRIYNVDGDRDYVAELRNYKYVVSVEKPENTAEVEKPALALDWTPEEALEIAEDYRPLRFEKFLKTRKRVDPFLLSTEKDGSFTVMGQTDHTGITAYIPNSNHVSVDFGVSRKVSPPVVEVSESVEHVRKVNKVSYQDAMRECLELTKCTLNSHVSNHSRLLKKLNLVPLKSTFVKEENGVYSYCQYVKDVGVKFLLGAPIGDRTFNKFFYSGGFHSVKDMDRVLSDGDRFLYSEYCEIAIEQELIETYSSINISDFKLPDGVGIVQAGPGCGKTTFVVNNSVPPHMPGATNVILSTIEGKDDFIRRIEKKYGVVLTKEQLVHIRTMASFLVNPSKNAYSEMLIIDEALMAHPGQLFFAIAISKAKEVKLLGDCLQIPYVNRTPAYTTKCHRLIDFVPVIETLYISYRCPSDVAARLNKKYLVHNKPNGVNFGLLSTRYCMNSCKVIKLSNDNFPKDHDVQYLVFTQAEKQKLELHKLRVSTVHEYQGKESKRIRVVRLNPFPQDEIYKRENYALVALTRHTESLEYYTRVTSDALSQMIKVDGISCHVAMTDDENRKCVYVKAGVIEHEVFRISNTSPNPMLATIAVSPTSISAVKEPRLFFVPRFGRKEDCKFKPLVMNDDFSIQTRNGVTNIFVVSSDTSAQKHNLKTITRNLKALSPVISKLNLPRLFVAGAVEKDIERSAVGLVFYKNIRTKAVLCSTVNQYDVPKEVFDLLVKNGINNAPNSTFSSVMFTEYEAPTTHEIRRPFDVTSAQFFITSFFGECVYAEQAYDAWDVRNTDLNIEVGRIRFNPVLCVQLNRDYDMMRPLLKTPMPYMRDYNCREIMLALEKRNRNVPNMNGVVDYEEGSSLMLDALIRECFDENLLRFHLREKIVVSMNSVYEWLSKQPTGTKELIVPDFALHQTALNAYTFSIKRKPKPNLTVDATKSYLALQTIVYHEKPINAMFCSIFREIKLGSLCLLRNTSRSFVICQRKILKNVLNRDIQPRSLSPFLEKLEIDISKYDKSQRELALEFECKLMSYFGVDADIVELWFNAHVLTEVYDKTTKMRALIPYQRKSGDASTFIGNTLFLMAVVCDLVPVSELELALFSGDDSLLYGHNMDMYRDSQHFGLKFNLEIKFFSFEMSYFCSKFLLVVNDKWTFTPDPVKFMTKLGRHDLVNPLHVEEYRISFVDTVRNYRDYHVCSNVAKALIERYGIVTNHTSFLMSLDDMTSSENFSLLFYSLSGDKIDYSITFNKDF</sequence>
<keyword evidence="4" id="KW-0067">ATP-binding</keyword>
<dbReference type="PROSITE" id="PS51657">
    <property type="entry name" value="PSRV_HELICASE"/>
    <property type="match status" value="1"/>
</dbReference>
<dbReference type="Gene3D" id="3.40.50.300">
    <property type="entry name" value="P-loop containing nucleotide triphosphate hydrolases"/>
    <property type="match status" value="2"/>
</dbReference>
<feature type="domain" description="Alphavirus-like MT" evidence="10">
    <location>
        <begin position="104"/>
        <end position="309"/>
    </location>
</feature>
<dbReference type="PROSITE" id="PS50507">
    <property type="entry name" value="RDRP_SSRNA_POS"/>
    <property type="match status" value="1"/>
</dbReference>
<feature type="domain" description="(+)RNA virus helicase C-terminal" evidence="9">
    <location>
        <begin position="1333"/>
        <end position="1659"/>
    </location>
</feature>
<dbReference type="GO" id="GO:0003968">
    <property type="term" value="F:RNA-directed RNA polymerase activity"/>
    <property type="evidence" value="ECO:0007669"/>
    <property type="project" value="InterPro"/>
</dbReference>
<dbReference type="GO" id="GO:0016556">
    <property type="term" value="P:mRNA modification"/>
    <property type="evidence" value="ECO:0007669"/>
    <property type="project" value="InterPro"/>
</dbReference>
<dbReference type="GO" id="GO:0039694">
    <property type="term" value="P:viral RNA genome replication"/>
    <property type="evidence" value="ECO:0007669"/>
    <property type="project" value="InterPro"/>
</dbReference>
<keyword evidence="7" id="KW-0506">mRNA capping</keyword>
<evidence type="ECO:0000313" key="11">
    <source>
        <dbReference type="EMBL" id="AIS40866.1"/>
    </source>
</evidence>
<dbReference type="PANTHER" id="PTHR16121">
    <property type="entry name" value="CAP-SPECIFIC MRNA (NUCLEOSIDE-2'-O-)-METHYLTRANSFERASE 1-RELATED"/>
    <property type="match status" value="1"/>
</dbReference>
<keyword evidence="3" id="KW-0548">Nucleotidyltransferase</keyword>
<keyword evidence="2" id="KW-0808">Transferase</keyword>
<dbReference type="Pfam" id="PF01728">
    <property type="entry name" value="FtsJ"/>
    <property type="match status" value="1"/>
</dbReference>
<dbReference type="Pfam" id="PF01660">
    <property type="entry name" value="Vmethyltransf"/>
    <property type="match status" value="1"/>
</dbReference>
<dbReference type="Gene3D" id="3.40.50.12760">
    <property type="match status" value="1"/>
</dbReference>
<feature type="domain" description="RdRp catalytic" evidence="8">
    <location>
        <begin position="2091"/>
        <end position="2204"/>
    </location>
</feature>
<dbReference type="SUPFAM" id="SSF56672">
    <property type="entry name" value="DNA/RNA polymerases"/>
    <property type="match status" value="1"/>
</dbReference>
<dbReference type="Pfam" id="PF00978">
    <property type="entry name" value="RdRP_2"/>
    <property type="match status" value="1"/>
</dbReference>
<evidence type="ECO:0000256" key="7">
    <source>
        <dbReference type="ARBA" id="ARBA00023042"/>
    </source>
</evidence>
<dbReference type="GO" id="GO:0008174">
    <property type="term" value="F:mRNA methyltransferase activity"/>
    <property type="evidence" value="ECO:0007669"/>
    <property type="project" value="UniProtKB-UniRule"/>
</dbReference>
<dbReference type="GO" id="GO:0003723">
    <property type="term" value="F:RNA binding"/>
    <property type="evidence" value="ECO:0007669"/>
    <property type="project" value="UniProtKB-KW"/>
</dbReference>
<evidence type="ECO:0000259" key="10">
    <source>
        <dbReference type="PROSITE" id="PS51743"/>
    </source>
</evidence>
<keyword evidence="7" id="KW-0507">mRNA processing</keyword>
<evidence type="ECO:0000259" key="9">
    <source>
        <dbReference type="PROSITE" id="PS51657"/>
    </source>
</evidence>
<dbReference type="InterPro" id="IPR043502">
    <property type="entry name" value="DNA/RNA_pol_sf"/>
</dbReference>
<evidence type="ECO:0000256" key="3">
    <source>
        <dbReference type="ARBA" id="ARBA00022695"/>
    </source>
</evidence>
<dbReference type="InterPro" id="IPR002877">
    <property type="entry name" value="RNA_MeTrfase_FtsJ_dom"/>
</dbReference>
<evidence type="ECO:0000256" key="4">
    <source>
        <dbReference type="ARBA" id="ARBA00022840"/>
    </source>
</evidence>
<evidence type="ECO:0000256" key="2">
    <source>
        <dbReference type="ARBA" id="ARBA00022679"/>
    </source>
</evidence>
<evidence type="ECO:0000256" key="6">
    <source>
        <dbReference type="ARBA" id="ARBA00022953"/>
    </source>
</evidence>